<dbReference type="Gene3D" id="1.10.287.70">
    <property type="match status" value="1"/>
</dbReference>
<sequence>MEATYLVLGVLVLTVVTADLLWTTLWVEGGAGPLTTRLMSWTWKAIRAVAADRPRVLSLAGPLVLVASLATWIALLWAGWTVLFAGGENALFDTRDAGPISWVERFYFVGYSVFTMGNGDFTPRDGVWQVVTALTTGSGMLFVTLSVTYVLSVLGAVTQKRAFASGISGLGDRSTDILETSWDGDEFRGLGVTLNALSSELDTLVSNHKAYPVLHYFYSPQASRAPARSIAVFDEALTLLRFGVPERHRRAPLALAGARSSVQSYLDTLDSAFVEPADQAPPDPEISALRDAGIPTVSDQEFRRSVDALDDRRRMLLGLVTSDERQWPGGASGSSSD</sequence>
<protein>
    <submittedName>
        <fullName evidence="3">Ion channel</fullName>
    </submittedName>
</protein>
<dbReference type="InterPro" id="IPR013099">
    <property type="entry name" value="K_chnl_dom"/>
</dbReference>
<dbReference type="SUPFAM" id="SSF81324">
    <property type="entry name" value="Voltage-gated potassium channels"/>
    <property type="match status" value="1"/>
</dbReference>
<evidence type="ECO:0000313" key="4">
    <source>
        <dbReference type="Proteomes" id="UP000199062"/>
    </source>
</evidence>
<dbReference type="AlphaFoldDB" id="A0A1I6K7V2"/>
<keyword evidence="1" id="KW-0472">Membrane</keyword>
<gene>
    <name evidence="3" type="ORF">SAMN05216559_0338</name>
</gene>
<dbReference type="EMBL" id="FOZK01000001">
    <property type="protein sequence ID" value="SFR87321.1"/>
    <property type="molecule type" value="Genomic_DNA"/>
</dbReference>
<dbReference type="OrthoDB" id="263876at2157"/>
<feature type="transmembrane region" description="Helical" evidence="1">
    <location>
        <begin position="6"/>
        <end position="27"/>
    </location>
</feature>
<evidence type="ECO:0000259" key="2">
    <source>
        <dbReference type="Pfam" id="PF07885"/>
    </source>
</evidence>
<feature type="transmembrane region" description="Helical" evidence="1">
    <location>
        <begin position="56"/>
        <end position="80"/>
    </location>
</feature>
<dbReference type="STRING" id="767519.SAMN05216559_0338"/>
<reference evidence="3 4" key="1">
    <citation type="submission" date="2016-10" db="EMBL/GenBank/DDBJ databases">
        <authorList>
            <person name="de Groot N.N."/>
        </authorList>
    </citation>
    <scope>NUCLEOTIDE SEQUENCE [LARGE SCALE GENOMIC DNA]</scope>
    <source>
        <strain evidence="3 4">CGMCC 1.10457</strain>
    </source>
</reference>
<evidence type="ECO:0000256" key="1">
    <source>
        <dbReference type="SAM" id="Phobius"/>
    </source>
</evidence>
<dbReference type="Pfam" id="PF07885">
    <property type="entry name" value="Ion_trans_2"/>
    <property type="match status" value="1"/>
</dbReference>
<dbReference type="Proteomes" id="UP000199062">
    <property type="component" value="Unassembled WGS sequence"/>
</dbReference>
<evidence type="ECO:0000313" key="3">
    <source>
        <dbReference type="EMBL" id="SFR87321.1"/>
    </source>
</evidence>
<feature type="transmembrane region" description="Helical" evidence="1">
    <location>
        <begin position="126"/>
        <end position="151"/>
    </location>
</feature>
<dbReference type="RefSeq" id="WP_089813281.1">
    <property type="nucleotide sequence ID" value="NZ_FOZK01000001.1"/>
</dbReference>
<feature type="domain" description="Potassium channel" evidence="2">
    <location>
        <begin position="75"/>
        <end position="154"/>
    </location>
</feature>
<proteinExistence type="predicted"/>
<keyword evidence="1" id="KW-1133">Transmembrane helix</keyword>
<keyword evidence="1" id="KW-0812">Transmembrane</keyword>
<accession>A0A1I6K7V2</accession>
<keyword evidence="4" id="KW-1185">Reference proteome</keyword>
<organism evidence="3 4">
    <name type="scientific">Halomicrobium zhouii</name>
    <dbReference type="NCBI Taxonomy" id="767519"/>
    <lineage>
        <taxon>Archaea</taxon>
        <taxon>Methanobacteriati</taxon>
        <taxon>Methanobacteriota</taxon>
        <taxon>Stenosarchaea group</taxon>
        <taxon>Halobacteria</taxon>
        <taxon>Halobacteriales</taxon>
        <taxon>Haloarculaceae</taxon>
        <taxon>Halomicrobium</taxon>
    </lineage>
</organism>
<name>A0A1I6K7V2_9EURY</name>